<keyword evidence="3" id="KW-1185">Reference proteome</keyword>
<name>A0AAE0GDS1_9CHLO</name>
<protein>
    <submittedName>
        <fullName evidence="2">Uncharacterized protein</fullName>
    </submittedName>
</protein>
<dbReference type="AlphaFoldDB" id="A0AAE0GDS1"/>
<proteinExistence type="predicted"/>
<gene>
    <name evidence="2" type="ORF">CYMTET_15745</name>
</gene>
<dbReference type="PANTHER" id="PTHR36749:SF1">
    <property type="entry name" value="F7O18.3 PROTEIN"/>
    <property type="match status" value="1"/>
</dbReference>
<dbReference type="PANTHER" id="PTHR36749">
    <property type="entry name" value="F7O18.3 PROTEIN"/>
    <property type="match status" value="1"/>
</dbReference>
<organism evidence="2 3">
    <name type="scientific">Cymbomonas tetramitiformis</name>
    <dbReference type="NCBI Taxonomy" id="36881"/>
    <lineage>
        <taxon>Eukaryota</taxon>
        <taxon>Viridiplantae</taxon>
        <taxon>Chlorophyta</taxon>
        <taxon>Pyramimonadophyceae</taxon>
        <taxon>Pyramimonadales</taxon>
        <taxon>Pyramimonadaceae</taxon>
        <taxon>Cymbomonas</taxon>
    </lineage>
</organism>
<reference evidence="2 3" key="1">
    <citation type="journal article" date="2015" name="Genome Biol. Evol.">
        <title>Comparative Genomics of a Bacterivorous Green Alga Reveals Evolutionary Causalities and Consequences of Phago-Mixotrophic Mode of Nutrition.</title>
        <authorList>
            <person name="Burns J.A."/>
            <person name="Paasch A."/>
            <person name="Narechania A."/>
            <person name="Kim E."/>
        </authorList>
    </citation>
    <scope>NUCLEOTIDE SEQUENCE [LARGE SCALE GENOMIC DNA]</scope>
    <source>
        <strain evidence="2 3">PLY_AMNH</strain>
    </source>
</reference>
<accession>A0AAE0GDS1</accession>
<dbReference type="Proteomes" id="UP001190700">
    <property type="component" value="Unassembled WGS sequence"/>
</dbReference>
<feature type="region of interest" description="Disordered" evidence="1">
    <location>
        <begin position="1"/>
        <end position="35"/>
    </location>
</feature>
<evidence type="ECO:0000313" key="2">
    <source>
        <dbReference type="EMBL" id="KAK3276172.1"/>
    </source>
</evidence>
<dbReference type="EMBL" id="LGRX02006731">
    <property type="protein sequence ID" value="KAK3276172.1"/>
    <property type="molecule type" value="Genomic_DNA"/>
</dbReference>
<sequence>MSFESFLFNREANQPNKERNEEPPAKRQRPGEDPSETVAAAAAKYPVKVVQQDVDTAIFAAITKIAAHIGSKGKFKKAGSLARQLLASGTLERKHGRAFIKVLETAMLDRPNVNDPALKNDYRALFLAAEANASDIFSKPDQQKLGAWAIRAVLQNELTTDDNYEVGGSPMGCSVLRAHSHILYGVSWPLNPNMQFHYPLYCV</sequence>
<evidence type="ECO:0000256" key="1">
    <source>
        <dbReference type="SAM" id="MobiDB-lite"/>
    </source>
</evidence>
<comment type="caution">
    <text evidence="2">The sequence shown here is derived from an EMBL/GenBank/DDBJ whole genome shotgun (WGS) entry which is preliminary data.</text>
</comment>
<evidence type="ECO:0000313" key="3">
    <source>
        <dbReference type="Proteomes" id="UP001190700"/>
    </source>
</evidence>
<feature type="compositionally biased region" description="Basic and acidic residues" evidence="1">
    <location>
        <begin position="16"/>
        <end position="32"/>
    </location>
</feature>